<proteinExistence type="predicted"/>
<dbReference type="InterPro" id="IPR001638">
    <property type="entry name" value="Solute-binding_3/MltF_N"/>
</dbReference>
<keyword evidence="1 2" id="KW-0732">Signal</keyword>
<evidence type="ECO:0000313" key="4">
    <source>
        <dbReference type="EMBL" id="RED53928.1"/>
    </source>
</evidence>
<sequence length="246" mass="27962">MFSQLLKLTGCCFLFLLAGISAKADTLIVAVNHAPPYRIISGYTSKPAYSGIYIDIFREVAKRAKITITYKEVPFKRALSMMEAGTADIMLGPNRTPEREAYMIYLDAELPRETKAFYLHPDAPDIKSYDGLSGFSVYVLRGARYFDPFDQDQAMKKIAVNDYAVALRSLRRHKDRTSIIPEQQGDYLMRELGFPLKKASYHAPGKISYIALSRQSAFLDEKVRFERLLTEMEKSGAIDQIVAQYR</sequence>
<evidence type="ECO:0000313" key="5">
    <source>
        <dbReference type="Proteomes" id="UP000256845"/>
    </source>
</evidence>
<dbReference type="EMBL" id="QRDW01000001">
    <property type="protein sequence ID" value="RED53928.1"/>
    <property type="molecule type" value="Genomic_DNA"/>
</dbReference>
<accession>A0A3D9HWP5</accession>
<dbReference type="PANTHER" id="PTHR35936:SF25">
    <property type="entry name" value="ABC TRANSPORTER SUBSTRATE-BINDING PROTEIN"/>
    <property type="match status" value="1"/>
</dbReference>
<organism evidence="4 5">
    <name type="scientific">Aestuariispira insulae</name>
    <dbReference type="NCBI Taxonomy" id="1461337"/>
    <lineage>
        <taxon>Bacteria</taxon>
        <taxon>Pseudomonadati</taxon>
        <taxon>Pseudomonadota</taxon>
        <taxon>Alphaproteobacteria</taxon>
        <taxon>Rhodospirillales</taxon>
        <taxon>Kiloniellaceae</taxon>
        <taxon>Aestuariispira</taxon>
    </lineage>
</organism>
<protein>
    <submittedName>
        <fullName evidence="4">Amino acid ABC transporter substrate-binding protein (PAAT family)</fullName>
    </submittedName>
</protein>
<feature type="signal peptide" evidence="2">
    <location>
        <begin position="1"/>
        <end position="24"/>
    </location>
</feature>
<dbReference type="Proteomes" id="UP000256845">
    <property type="component" value="Unassembled WGS sequence"/>
</dbReference>
<dbReference type="AlphaFoldDB" id="A0A3D9HWP5"/>
<evidence type="ECO:0000256" key="2">
    <source>
        <dbReference type="SAM" id="SignalP"/>
    </source>
</evidence>
<dbReference type="SUPFAM" id="SSF53850">
    <property type="entry name" value="Periplasmic binding protein-like II"/>
    <property type="match status" value="1"/>
</dbReference>
<dbReference type="PANTHER" id="PTHR35936">
    <property type="entry name" value="MEMBRANE-BOUND LYTIC MUREIN TRANSGLYCOSYLASE F"/>
    <property type="match status" value="1"/>
</dbReference>
<dbReference type="RefSeq" id="WP_181905171.1">
    <property type="nucleotide sequence ID" value="NZ_QRDW01000001.1"/>
</dbReference>
<feature type="domain" description="Solute-binding protein family 3/N-terminal" evidence="3">
    <location>
        <begin position="28"/>
        <end position="245"/>
    </location>
</feature>
<evidence type="ECO:0000256" key="1">
    <source>
        <dbReference type="ARBA" id="ARBA00022729"/>
    </source>
</evidence>
<keyword evidence="5" id="KW-1185">Reference proteome</keyword>
<feature type="chain" id="PRO_5017707774" evidence="2">
    <location>
        <begin position="25"/>
        <end position="246"/>
    </location>
</feature>
<gene>
    <name evidence="4" type="ORF">DFP90_101727</name>
</gene>
<reference evidence="4 5" key="1">
    <citation type="submission" date="2018-07" db="EMBL/GenBank/DDBJ databases">
        <title>Genomic Encyclopedia of Type Strains, Phase III (KMG-III): the genomes of soil and plant-associated and newly described type strains.</title>
        <authorList>
            <person name="Whitman W."/>
        </authorList>
    </citation>
    <scope>NUCLEOTIDE SEQUENCE [LARGE SCALE GENOMIC DNA]</scope>
    <source>
        <strain evidence="4 5">CECT 8488</strain>
    </source>
</reference>
<dbReference type="Gene3D" id="3.40.190.10">
    <property type="entry name" value="Periplasmic binding protein-like II"/>
    <property type="match status" value="2"/>
</dbReference>
<evidence type="ECO:0000259" key="3">
    <source>
        <dbReference type="Pfam" id="PF00497"/>
    </source>
</evidence>
<name>A0A3D9HWP5_9PROT</name>
<dbReference type="Pfam" id="PF00497">
    <property type="entry name" value="SBP_bac_3"/>
    <property type="match status" value="1"/>
</dbReference>
<comment type="caution">
    <text evidence="4">The sequence shown here is derived from an EMBL/GenBank/DDBJ whole genome shotgun (WGS) entry which is preliminary data.</text>
</comment>